<dbReference type="EC" id="2.1.1.-" evidence="4"/>
<evidence type="ECO:0000256" key="1">
    <source>
        <dbReference type="ARBA" id="ARBA00022603"/>
    </source>
</evidence>
<proteinExistence type="inferred from homology"/>
<comment type="caution">
    <text evidence="7">The sequence shown here is derived from an EMBL/GenBank/DDBJ whole genome shotgun (WGS) entry which is preliminary data.</text>
</comment>
<keyword evidence="3 4" id="KW-0949">S-adenosyl-L-methionine</keyword>
<comment type="similarity">
    <text evidence="4">Belongs to the class V-like SAM-binding methyltransferase superfamily. Histone-lysine methyltransferase family. SETD6 subfamily.</text>
</comment>
<evidence type="ECO:0000313" key="8">
    <source>
        <dbReference type="Proteomes" id="UP001309876"/>
    </source>
</evidence>
<dbReference type="GO" id="GO:0016279">
    <property type="term" value="F:protein-lysine N-methyltransferase activity"/>
    <property type="evidence" value="ECO:0007669"/>
    <property type="project" value="UniProtKB-UniRule"/>
</dbReference>
<evidence type="ECO:0000256" key="3">
    <source>
        <dbReference type="ARBA" id="ARBA00022691"/>
    </source>
</evidence>
<protein>
    <recommendedName>
        <fullName evidence="4">Ribosomal lysine N-methyltransferase 4</fullName>
        <ecNumber evidence="4">2.1.1.-</ecNumber>
    </recommendedName>
</protein>
<dbReference type="Gene3D" id="3.90.1420.10">
    <property type="entry name" value="Rubisco LSMT, substrate-binding domain"/>
    <property type="match status" value="1"/>
</dbReference>
<dbReference type="Pfam" id="PF09273">
    <property type="entry name" value="Rubis-subs-bind"/>
    <property type="match status" value="1"/>
</dbReference>
<dbReference type="AlphaFoldDB" id="A0AAN7T9L4"/>
<sequence length="525" mass="59946">MDFSTDFDTTSRHFLDWFNTQPGTTFHPSLEIVDLRGRGAGRGMTAKVDILQDTDLFTIPRSCIISKDTSELARKLPELFDVQIDANEKDSGNNIDGQDSDELVSDLPKSWLNLILILLYESFHQRTSKWSPYFDVLPQEPSSFDTLMFWTDEELSHLQASAMRSKIGKDSANRMFQERIIPVVNNHADIFYPPNTAQLTDVQLLEKCHIIGSLIMSYAFDLQPDDDDEDDQENEDGWMEDRYKPSTMGMVPMADMLNADAEFNAHLSHGEENLTMTSIREIKAGEEVLNYYGPLPNGELLRRYGYTSPKHTRYDVVEISWDQVKTVISETLHIPNDPTATTAADTLNKTISQLTETEAYETLDLENGFLLDREAGDPDEYGLCTTEARFTAFPEELVSIISELVTRLESGEMRKKRLTREEDKKRFVKNRTLTVLEAIVRKRMAEYETSVDVDDGLLLREASDGGVGRRLRMALNVRVGEKRLLREALDWTEAMLEKYKEAQQQGSAAQVNGQPPRKKQRKDNR</sequence>
<dbReference type="InterPro" id="IPR046341">
    <property type="entry name" value="SET_dom_sf"/>
</dbReference>
<dbReference type="InterPro" id="IPR050600">
    <property type="entry name" value="SETD3_SETD6_MTase"/>
</dbReference>
<dbReference type="InterPro" id="IPR036464">
    <property type="entry name" value="Rubisco_LSMT_subst-bd_sf"/>
</dbReference>
<dbReference type="SUPFAM" id="SSF82199">
    <property type="entry name" value="SET domain"/>
    <property type="match status" value="1"/>
</dbReference>
<comment type="subcellular location">
    <subcellularLocation>
        <location evidence="4">Nucleus</location>
    </subcellularLocation>
</comment>
<dbReference type="PROSITE" id="PS50280">
    <property type="entry name" value="SET"/>
    <property type="match status" value="1"/>
</dbReference>
<dbReference type="PIRSF" id="PIRSF011771">
    <property type="entry name" value="RMS1_SET"/>
    <property type="match status" value="1"/>
</dbReference>
<accession>A0AAN7T9L4</accession>
<dbReference type="PANTHER" id="PTHR13271:SF34">
    <property type="entry name" value="N-LYSINE METHYLTRANSFERASE SETD6"/>
    <property type="match status" value="1"/>
</dbReference>
<evidence type="ECO:0000256" key="4">
    <source>
        <dbReference type="PIRNR" id="PIRNR011771"/>
    </source>
</evidence>
<evidence type="ECO:0000313" key="7">
    <source>
        <dbReference type="EMBL" id="KAK5090146.1"/>
    </source>
</evidence>
<dbReference type="SUPFAM" id="SSF81822">
    <property type="entry name" value="RuBisCo LSMT C-terminal, substrate-binding domain"/>
    <property type="match status" value="1"/>
</dbReference>
<gene>
    <name evidence="7" type="primary">RMS1</name>
    <name evidence="7" type="ORF">LTR05_000316</name>
</gene>
<dbReference type="Pfam" id="PF00856">
    <property type="entry name" value="SET"/>
    <property type="match status" value="1"/>
</dbReference>
<dbReference type="InterPro" id="IPR001214">
    <property type="entry name" value="SET_dom"/>
</dbReference>
<evidence type="ECO:0000256" key="5">
    <source>
        <dbReference type="SAM" id="MobiDB-lite"/>
    </source>
</evidence>
<evidence type="ECO:0000259" key="6">
    <source>
        <dbReference type="PROSITE" id="PS50280"/>
    </source>
</evidence>
<dbReference type="InterPro" id="IPR015353">
    <property type="entry name" value="Rubisco_LSMT_subst-bd"/>
</dbReference>
<dbReference type="InterPro" id="IPR011383">
    <property type="entry name" value="N-lys_methylase_SETD6"/>
</dbReference>
<dbReference type="GO" id="GO:0005634">
    <property type="term" value="C:nucleus"/>
    <property type="evidence" value="ECO:0007669"/>
    <property type="project" value="UniProtKB-SubCell"/>
</dbReference>
<comment type="function">
    <text evidence="4">S-adenosyl-L-methionine-dependent protein-lysine N-methyltransferase that monomethylates 60S ribosomal protein L42.</text>
</comment>
<feature type="domain" description="SET" evidence="6">
    <location>
        <begin position="28"/>
        <end position="293"/>
    </location>
</feature>
<organism evidence="7 8">
    <name type="scientific">Lithohypha guttulata</name>
    <dbReference type="NCBI Taxonomy" id="1690604"/>
    <lineage>
        <taxon>Eukaryota</taxon>
        <taxon>Fungi</taxon>
        <taxon>Dikarya</taxon>
        <taxon>Ascomycota</taxon>
        <taxon>Pezizomycotina</taxon>
        <taxon>Eurotiomycetes</taxon>
        <taxon>Chaetothyriomycetidae</taxon>
        <taxon>Chaetothyriales</taxon>
        <taxon>Trichomeriaceae</taxon>
        <taxon>Lithohypha</taxon>
    </lineage>
</organism>
<dbReference type="Gene3D" id="3.90.1410.10">
    <property type="entry name" value="set domain protein methyltransferase, domain 1"/>
    <property type="match status" value="1"/>
</dbReference>
<keyword evidence="8" id="KW-1185">Reference proteome</keyword>
<evidence type="ECO:0000256" key="2">
    <source>
        <dbReference type="ARBA" id="ARBA00022679"/>
    </source>
</evidence>
<reference evidence="7 8" key="1">
    <citation type="submission" date="2023-08" db="EMBL/GenBank/DDBJ databases">
        <title>Black Yeasts Isolated from many extreme environments.</title>
        <authorList>
            <person name="Coleine C."/>
            <person name="Stajich J.E."/>
            <person name="Selbmann L."/>
        </authorList>
    </citation>
    <scope>NUCLEOTIDE SEQUENCE [LARGE SCALE GENOMIC DNA]</scope>
    <source>
        <strain evidence="7 8">CCFEE 5910</strain>
    </source>
</reference>
<feature type="compositionally biased region" description="Polar residues" evidence="5">
    <location>
        <begin position="502"/>
        <end position="513"/>
    </location>
</feature>
<keyword evidence="4" id="KW-0539">Nucleus</keyword>
<name>A0AAN7T9L4_9EURO</name>
<dbReference type="PANTHER" id="PTHR13271">
    <property type="entry name" value="UNCHARACTERIZED PUTATIVE METHYLTRANSFERASE"/>
    <property type="match status" value="1"/>
</dbReference>
<feature type="region of interest" description="Disordered" evidence="5">
    <location>
        <begin position="502"/>
        <end position="525"/>
    </location>
</feature>
<dbReference type="EMBL" id="JAVRRJ010000001">
    <property type="protein sequence ID" value="KAK5090146.1"/>
    <property type="molecule type" value="Genomic_DNA"/>
</dbReference>
<dbReference type="GO" id="GO:0032259">
    <property type="term" value="P:methylation"/>
    <property type="evidence" value="ECO:0007669"/>
    <property type="project" value="UniProtKB-KW"/>
</dbReference>
<keyword evidence="2 4" id="KW-0808">Transferase</keyword>
<feature type="compositionally biased region" description="Basic residues" evidence="5">
    <location>
        <begin position="516"/>
        <end position="525"/>
    </location>
</feature>
<dbReference type="Proteomes" id="UP001309876">
    <property type="component" value="Unassembled WGS sequence"/>
</dbReference>
<keyword evidence="1 4" id="KW-0489">Methyltransferase</keyword>